<dbReference type="OMA" id="RWRVNAL"/>
<keyword evidence="2" id="KW-1185">Reference proteome</keyword>
<dbReference type="EMBL" id="ABDF02000002">
    <property type="protein sequence ID" value="EHK26114.1"/>
    <property type="molecule type" value="Genomic_DNA"/>
</dbReference>
<protein>
    <submittedName>
        <fullName evidence="1">Uncharacterized protein</fullName>
    </submittedName>
</protein>
<dbReference type="GeneID" id="25791332"/>
<dbReference type="Proteomes" id="UP000007115">
    <property type="component" value="Unassembled WGS sequence"/>
</dbReference>
<organism evidence="1 2">
    <name type="scientific">Hypocrea virens (strain Gv29-8 / FGSC 10586)</name>
    <name type="common">Gliocladium virens</name>
    <name type="synonym">Trichoderma virens</name>
    <dbReference type="NCBI Taxonomy" id="413071"/>
    <lineage>
        <taxon>Eukaryota</taxon>
        <taxon>Fungi</taxon>
        <taxon>Dikarya</taxon>
        <taxon>Ascomycota</taxon>
        <taxon>Pezizomycotina</taxon>
        <taxon>Sordariomycetes</taxon>
        <taxon>Hypocreomycetidae</taxon>
        <taxon>Hypocreales</taxon>
        <taxon>Hypocreaceae</taxon>
        <taxon>Trichoderma</taxon>
    </lineage>
</organism>
<dbReference type="STRING" id="413071.G9MHC6"/>
<evidence type="ECO:0000313" key="2">
    <source>
        <dbReference type="Proteomes" id="UP000007115"/>
    </source>
</evidence>
<comment type="caution">
    <text evidence="1">The sequence shown here is derived from an EMBL/GenBank/DDBJ whole genome shotgun (WGS) entry which is preliminary data.</text>
</comment>
<proteinExistence type="predicted"/>
<gene>
    <name evidence="1" type="ORF">TRIVIDRAFT_218286</name>
</gene>
<dbReference type="AlphaFoldDB" id="G9MHC6"/>
<accession>G9MHC6</accession>
<dbReference type="OrthoDB" id="5150140at2759"/>
<reference evidence="1 2" key="1">
    <citation type="journal article" date="2011" name="Genome Biol.">
        <title>Comparative genome sequence analysis underscores mycoparasitism as the ancestral life style of Trichoderma.</title>
        <authorList>
            <person name="Kubicek C.P."/>
            <person name="Herrera-Estrella A."/>
            <person name="Seidl-Seiboth V."/>
            <person name="Martinez D.A."/>
            <person name="Druzhinina I.S."/>
            <person name="Thon M."/>
            <person name="Zeilinger S."/>
            <person name="Casas-Flores S."/>
            <person name="Horwitz B.A."/>
            <person name="Mukherjee P.K."/>
            <person name="Mukherjee M."/>
            <person name="Kredics L."/>
            <person name="Alcaraz L.D."/>
            <person name="Aerts A."/>
            <person name="Antal Z."/>
            <person name="Atanasova L."/>
            <person name="Cervantes-Badillo M.G."/>
            <person name="Challacombe J."/>
            <person name="Chertkov O."/>
            <person name="McCluskey K."/>
            <person name="Coulpier F."/>
            <person name="Deshpande N."/>
            <person name="von Doehren H."/>
            <person name="Ebbole D.J."/>
            <person name="Esquivel-Naranjo E.U."/>
            <person name="Fekete E."/>
            <person name="Flipphi M."/>
            <person name="Glaser F."/>
            <person name="Gomez-Rodriguez E.Y."/>
            <person name="Gruber S."/>
            <person name="Han C."/>
            <person name="Henrissat B."/>
            <person name="Hermosa R."/>
            <person name="Hernandez-Onate M."/>
            <person name="Karaffa L."/>
            <person name="Kosti I."/>
            <person name="Le Crom S."/>
            <person name="Lindquist E."/>
            <person name="Lucas S."/>
            <person name="Luebeck M."/>
            <person name="Luebeck P.S."/>
            <person name="Margeot A."/>
            <person name="Metz B."/>
            <person name="Misra M."/>
            <person name="Nevalainen H."/>
            <person name="Omann M."/>
            <person name="Packer N."/>
            <person name="Perrone G."/>
            <person name="Uresti-Rivera E.E."/>
            <person name="Salamov A."/>
            <person name="Schmoll M."/>
            <person name="Seiboth B."/>
            <person name="Shapiro H."/>
            <person name="Sukno S."/>
            <person name="Tamayo-Ramos J.A."/>
            <person name="Tisch D."/>
            <person name="Wiest A."/>
            <person name="Wilkinson H.H."/>
            <person name="Zhang M."/>
            <person name="Coutinho P.M."/>
            <person name="Kenerley C.M."/>
            <person name="Monte E."/>
            <person name="Baker S.E."/>
            <person name="Grigoriev I.V."/>
        </authorList>
    </citation>
    <scope>NUCLEOTIDE SEQUENCE [LARGE SCALE GENOMIC DNA]</scope>
    <source>
        <strain evidence="2">Gv29-8 / FGSC 10586</strain>
    </source>
</reference>
<evidence type="ECO:0000313" key="1">
    <source>
        <dbReference type="EMBL" id="EHK26114.1"/>
    </source>
</evidence>
<dbReference type="RefSeq" id="XP_013960328.1">
    <property type="nucleotide sequence ID" value="XM_014104853.1"/>
</dbReference>
<dbReference type="InParanoid" id="G9MHC6"/>
<dbReference type="VEuPathDB" id="FungiDB:TRIVIDRAFT_218286"/>
<dbReference type="HOGENOM" id="CLU_091789_1_0_1"/>
<dbReference type="eggNOG" id="ENOG502SN6T">
    <property type="taxonomic scope" value="Eukaryota"/>
</dbReference>
<sequence length="215" mass="24765">MALELYIPPCIRTPAHPFHLPPWKKPLRICIEGPLVSVQKLLPDVQWHVSDSRFLVFPQPAGPELAKLTYRALYGREVSSQITGDMVVRDEYLGWVMKDRRPLPCIDYYGVTFDHHVPVEDDEDPEVLQINIIEMDDDAGEYANDCLLFTVNPADYTGKKVLAVPRCCGKRKGKTDRFRINSSVVDREGRMHQSKFKERLGPTYMLKYDKDDVRS</sequence>
<name>G9MHC6_HYPVG</name>